<evidence type="ECO:0000313" key="2">
    <source>
        <dbReference type="Proteomes" id="UP000430222"/>
    </source>
</evidence>
<dbReference type="Gene3D" id="1.25.40.10">
    <property type="entry name" value="Tetratricopeptide repeat domain"/>
    <property type="match status" value="1"/>
</dbReference>
<name>A0A6I2UVY3_9FIRM</name>
<dbReference type="InterPro" id="IPR011990">
    <property type="entry name" value="TPR-like_helical_dom_sf"/>
</dbReference>
<evidence type="ECO:0008006" key="3">
    <source>
        <dbReference type="Google" id="ProtNLM"/>
    </source>
</evidence>
<dbReference type="RefSeq" id="WP_195847844.1">
    <property type="nucleotide sequence ID" value="NZ_VUNL01000003.1"/>
</dbReference>
<comment type="caution">
    <text evidence="1">The sequence shown here is derived from an EMBL/GenBank/DDBJ whole genome shotgun (WGS) entry which is preliminary data.</text>
</comment>
<organism evidence="1 2">
    <name type="scientific">Selenomonas montiformis</name>
    <dbReference type="NCBI Taxonomy" id="2652285"/>
    <lineage>
        <taxon>Bacteria</taxon>
        <taxon>Bacillati</taxon>
        <taxon>Bacillota</taxon>
        <taxon>Negativicutes</taxon>
        <taxon>Selenomonadales</taxon>
        <taxon>Selenomonadaceae</taxon>
        <taxon>Selenomonas</taxon>
    </lineage>
</organism>
<sequence length="283" mass="32892">MKETVLTREIRTAIEQALDACEKKDSGGAAKILKKEIDRMEQLNLYQDGNADYYDFNTLMEMVMFQSRHPDIRPIVDIEEPFNRLYAMYGSVLLENGALDEAEEALAVAMDWNPMSADIAFEHAEVFRRKKDWEAFKKQTIEIFPIAYKRREIAHAYRNLGFYFCEKQMWDEAVGCYLMSMTFAEAEGRFQAEQELKYIYEETKGEASRPSIGAMRSYGEKHHFPIGPDMEIIETALRYGKSMLAARKYPHAAYFLDIAYKLTENKEIKQLLDGIDKKVSSER</sequence>
<evidence type="ECO:0000313" key="1">
    <source>
        <dbReference type="EMBL" id="MSV24250.1"/>
    </source>
</evidence>
<dbReference type="AlphaFoldDB" id="A0A6I2UVY3"/>
<dbReference type="SUPFAM" id="SSF48452">
    <property type="entry name" value="TPR-like"/>
    <property type="match status" value="1"/>
</dbReference>
<reference evidence="1 2" key="1">
    <citation type="submission" date="2019-08" db="EMBL/GenBank/DDBJ databases">
        <title>In-depth cultivation of the pig gut microbiome towards novel bacterial diversity and tailored functional studies.</title>
        <authorList>
            <person name="Wylensek D."/>
            <person name="Hitch T.C.A."/>
            <person name="Clavel T."/>
        </authorList>
    </citation>
    <scope>NUCLEOTIDE SEQUENCE [LARGE SCALE GENOMIC DNA]</scope>
    <source>
        <strain evidence="2">WCA-380-WT-3B3</strain>
    </source>
</reference>
<accession>A0A6I2UVY3</accession>
<dbReference type="EMBL" id="VUNL01000003">
    <property type="protein sequence ID" value="MSV24250.1"/>
    <property type="molecule type" value="Genomic_DNA"/>
</dbReference>
<proteinExistence type="predicted"/>
<dbReference type="Proteomes" id="UP000430222">
    <property type="component" value="Unassembled WGS sequence"/>
</dbReference>
<keyword evidence="2" id="KW-1185">Reference proteome</keyword>
<gene>
    <name evidence="1" type="ORF">FYJ78_03415</name>
</gene>
<protein>
    <recommendedName>
        <fullName evidence="3">Tetratricopeptide repeat protein</fullName>
    </recommendedName>
</protein>